<evidence type="ECO:0000313" key="3">
    <source>
        <dbReference type="Proteomes" id="UP001189429"/>
    </source>
</evidence>
<reference evidence="2" key="1">
    <citation type="submission" date="2023-10" db="EMBL/GenBank/DDBJ databases">
        <authorList>
            <person name="Chen Y."/>
            <person name="Shah S."/>
            <person name="Dougan E. K."/>
            <person name="Thang M."/>
            <person name="Chan C."/>
        </authorList>
    </citation>
    <scope>NUCLEOTIDE SEQUENCE [LARGE SCALE GENOMIC DNA]</scope>
</reference>
<evidence type="ECO:0000313" key="2">
    <source>
        <dbReference type="EMBL" id="CAK0881238.1"/>
    </source>
</evidence>
<feature type="region of interest" description="Disordered" evidence="1">
    <location>
        <begin position="48"/>
        <end position="70"/>
    </location>
</feature>
<gene>
    <name evidence="2" type="ORF">PCOR1329_LOCUS64152</name>
</gene>
<name>A0ABN9W555_9DINO</name>
<proteinExistence type="predicted"/>
<dbReference type="InterPro" id="IPR036612">
    <property type="entry name" value="KH_dom_type_1_sf"/>
</dbReference>
<sequence>MLAGEILLASTPHVCAVCLDQSQVLIHAMISETCSNAVLCQLSTLQPPGWRSPERQQPPPPERHEPPQGSPIEAIERLCEKFPDGAAQMDHAVSCDLPKAAVGQILGEDERYKLRVERETGTIISVDTSPGPDHLTIMVTGPLLWVYVAHCMVMSRYHELEQEKENRRRGDEASDNTISRVEELQAQLLALQGQLAEVTRSKGSAKGSGRR</sequence>
<protein>
    <submittedName>
        <fullName evidence="2">Uncharacterized protein</fullName>
    </submittedName>
</protein>
<evidence type="ECO:0000256" key="1">
    <source>
        <dbReference type="SAM" id="MobiDB-lite"/>
    </source>
</evidence>
<organism evidence="2 3">
    <name type="scientific">Prorocentrum cordatum</name>
    <dbReference type="NCBI Taxonomy" id="2364126"/>
    <lineage>
        <taxon>Eukaryota</taxon>
        <taxon>Sar</taxon>
        <taxon>Alveolata</taxon>
        <taxon>Dinophyceae</taxon>
        <taxon>Prorocentrales</taxon>
        <taxon>Prorocentraceae</taxon>
        <taxon>Prorocentrum</taxon>
    </lineage>
</organism>
<comment type="caution">
    <text evidence="2">The sequence shown here is derived from an EMBL/GenBank/DDBJ whole genome shotgun (WGS) entry which is preliminary data.</text>
</comment>
<dbReference type="Proteomes" id="UP001189429">
    <property type="component" value="Unassembled WGS sequence"/>
</dbReference>
<accession>A0ABN9W555</accession>
<dbReference type="SUPFAM" id="SSF54791">
    <property type="entry name" value="Eukaryotic type KH-domain (KH-domain type I)"/>
    <property type="match status" value="1"/>
</dbReference>
<dbReference type="EMBL" id="CAUYUJ010018170">
    <property type="protein sequence ID" value="CAK0881238.1"/>
    <property type="molecule type" value="Genomic_DNA"/>
</dbReference>
<keyword evidence="3" id="KW-1185">Reference proteome</keyword>